<dbReference type="Gene3D" id="3.30.70.2970">
    <property type="entry name" value="Protein of unknown function (DUF541), domain 2"/>
    <property type="match status" value="1"/>
</dbReference>
<reference evidence="2" key="1">
    <citation type="submission" date="2016-10" db="EMBL/GenBank/DDBJ databases">
        <authorList>
            <person name="Varghese N."/>
        </authorList>
    </citation>
    <scope>NUCLEOTIDE SEQUENCE [LARGE SCALE GENOMIC DNA]</scope>
    <source>
        <strain evidence="2">DSM 18820</strain>
    </source>
</reference>
<proteinExistence type="predicted"/>
<name>A0A1I7KEI3_9BACT</name>
<dbReference type="Gene3D" id="3.30.110.170">
    <property type="entry name" value="Protein of unknown function (DUF541), domain 1"/>
    <property type="match status" value="1"/>
</dbReference>
<organism evidence="1 2">
    <name type="scientific">Pontibacter akesuensis</name>
    <dbReference type="NCBI Taxonomy" id="388950"/>
    <lineage>
        <taxon>Bacteria</taxon>
        <taxon>Pseudomonadati</taxon>
        <taxon>Bacteroidota</taxon>
        <taxon>Cytophagia</taxon>
        <taxon>Cytophagales</taxon>
        <taxon>Hymenobacteraceae</taxon>
        <taxon>Pontibacter</taxon>
    </lineage>
</organism>
<dbReference type="EMBL" id="FPCA01000005">
    <property type="protein sequence ID" value="SFU95862.1"/>
    <property type="molecule type" value="Genomic_DNA"/>
</dbReference>
<accession>A0A1I7KEI3</accession>
<gene>
    <name evidence="1" type="ORF">SAMN04487941_3635</name>
</gene>
<dbReference type="Proteomes" id="UP000182491">
    <property type="component" value="Unassembled WGS sequence"/>
</dbReference>
<evidence type="ECO:0000313" key="1">
    <source>
        <dbReference type="EMBL" id="SFU95862.1"/>
    </source>
</evidence>
<sequence>MKRAHQGLWAALFAVSLLSSCSVEKEQQEDDYLQVIGEAEMPMDEAGYRLNLSYNGPMHIRHKFAAWADSLAKELPGMALINESVYMNYMPEEIGKQKLRPDMFQTSVSYNVTVPDSATYGRIVRDALAHQFPFNLNVSGTFVEEAKRGQLQQELMAQALENAKAKLNSLSGGAGAYKIVGIEELDSNQPYGPEYYDFNRKMVSRVKVKARLNAEED</sequence>
<evidence type="ECO:0000313" key="2">
    <source>
        <dbReference type="Proteomes" id="UP000182491"/>
    </source>
</evidence>
<evidence type="ECO:0008006" key="3">
    <source>
        <dbReference type="Google" id="ProtNLM"/>
    </source>
</evidence>
<dbReference type="AlphaFoldDB" id="A0A1I7KEI3"/>
<protein>
    <recommendedName>
        <fullName evidence="3">SIMPL domain-containing protein</fullName>
    </recommendedName>
</protein>
<dbReference type="RefSeq" id="WP_172798123.1">
    <property type="nucleotide sequence ID" value="NZ_BMXC01000006.1"/>
</dbReference>
<dbReference type="PROSITE" id="PS51257">
    <property type="entry name" value="PROKAR_LIPOPROTEIN"/>
    <property type="match status" value="1"/>
</dbReference>
<dbReference type="InterPro" id="IPR007497">
    <property type="entry name" value="SIMPL/DUF541"/>
</dbReference>
<dbReference type="Pfam" id="PF04402">
    <property type="entry name" value="SIMPL"/>
    <property type="match status" value="1"/>
</dbReference>
<keyword evidence="2" id="KW-1185">Reference proteome</keyword>